<evidence type="ECO:0000313" key="5">
    <source>
        <dbReference type="Proteomes" id="UP000887567"/>
    </source>
</evidence>
<dbReference type="RefSeq" id="XP_028519623.1">
    <property type="nucleotide sequence ID" value="XM_028663822.1"/>
</dbReference>
<feature type="transmembrane region" description="Helical" evidence="2">
    <location>
        <begin position="86"/>
        <end position="107"/>
    </location>
</feature>
<dbReference type="PROSITE" id="PS50869">
    <property type="entry name" value="BRICHOS"/>
    <property type="match status" value="1"/>
</dbReference>
<evidence type="ECO:0000313" key="4">
    <source>
        <dbReference type="EnsemblMetazoa" id="XP_028519623.1"/>
    </source>
</evidence>
<keyword evidence="2" id="KW-0812">Transmembrane</keyword>
<dbReference type="Pfam" id="PF04089">
    <property type="entry name" value="BRICHOS"/>
    <property type="match status" value="1"/>
</dbReference>
<accession>A0A913YX24</accession>
<dbReference type="EnsemblMetazoa" id="XM_028663822.1">
    <property type="protein sequence ID" value="XP_028519623.1"/>
    <property type="gene ID" value="LOC114576698"/>
</dbReference>
<sequence length="276" mass="31191">MIVRGSVCNPRRHWELIYSKIMESLVRVGSDIDGPVIRKVYGRFYNIVNLDKHEENRILRLFIKAKLDGMNKLQTAGTFADADRTYIAGNVVIKTTVVILLFAFLFCSSSSSPIKIRQNPKLKIPSGSIVKNGYVVEGSENNAVTMNDFKKKLSVIHIGAENTCYLSRLEKRTPTLKLKTARSSSSKTTTIWTIQKAFDLRSVLSKRMANLCSRSSIYWVSKIAETTTQSLNIGNKRSRRSQDCGSKICKKRTGFYKVNGVLQWVVDQLICITYTC</sequence>
<protein>
    <recommendedName>
        <fullName evidence="3">BRICHOS domain-containing protein</fullName>
    </recommendedName>
</protein>
<evidence type="ECO:0000256" key="1">
    <source>
        <dbReference type="ARBA" id="ARBA00023157"/>
    </source>
</evidence>
<dbReference type="GeneID" id="114576698"/>
<proteinExistence type="predicted"/>
<keyword evidence="1" id="KW-1015">Disulfide bond</keyword>
<dbReference type="InterPro" id="IPR007084">
    <property type="entry name" value="BRICHOS_dom"/>
</dbReference>
<feature type="domain" description="BRICHOS" evidence="3">
    <location>
        <begin position="137"/>
        <end position="220"/>
    </location>
</feature>
<dbReference type="OrthoDB" id="5978086at2759"/>
<keyword evidence="2" id="KW-0472">Membrane</keyword>
<evidence type="ECO:0000259" key="3">
    <source>
        <dbReference type="PROSITE" id="PS50869"/>
    </source>
</evidence>
<dbReference type="AlphaFoldDB" id="A0A913YX24"/>
<keyword evidence="2" id="KW-1133">Transmembrane helix</keyword>
<keyword evidence="5" id="KW-1185">Reference proteome</keyword>
<name>A0A913YX24_EXADI</name>
<dbReference type="Gene3D" id="3.30.390.150">
    <property type="match status" value="1"/>
</dbReference>
<reference evidence="4" key="1">
    <citation type="submission" date="2022-11" db="UniProtKB">
        <authorList>
            <consortium name="EnsemblMetazoa"/>
        </authorList>
    </citation>
    <scope>IDENTIFICATION</scope>
</reference>
<evidence type="ECO:0000256" key="2">
    <source>
        <dbReference type="SAM" id="Phobius"/>
    </source>
</evidence>
<dbReference type="KEGG" id="epa:114576698"/>
<dbReference type="Proteomes" id="UP000887567">
    <property type="component" value="Unplaced"/>
</dbReference>
<organism evidence="4 5">
    <name type="scientific">Exaiptasia diaphana</name>
    <name type="common">Tropical sea anemone</name>
    <name type="synonym">Aiptasia pulchella</name>
    <dbReference type="NCBI Taxonomy" id="2652724"/>
    <lineage>
        <taxon>Eukaryota</taxon>
        <taxon>Metazoa</taxon>
        <taxon>Cnidaria</taxon>
        <taxon>Anthozoa</taxon>
        <taxon>Hexacorallia</taxon>
        <taxon>Actiniaria</taxon>
        <taxon>Aiptasiidae</taxon>
        <taxon>Exaiptasia</taxon>
    </lineage>
</organism>